<dbReference type="GO" id="GO:0003964">
    <property type="term" value="F:RNA-directed DNA polymerase activity"/>
    <property type="evidence" value="ECO:0007669"/>
    <property type="project" value="UniProtKB-KW"/>
</dbReference>
<dbReference type="SUPFAM" id="SSF56672">
    <property type="entry name" value="DNA/RNA polymerases"/>
    <property type="match status" value="1"/>
</dbReference>
<dbReference type="PROSITE" id="PS50878">
    <property type="entry name" value="RT_POL"/>
    <property type="match status" value="1"/>
</dbReference>
<sequence>MHGPTSIGKLRPQRQADPLAEPVEAVEKAPGYPIDPSCQDEWIGFYAQQLDEADLPEDPETAKDADRITGGVLEAMNIASQKTFEETQKKKEANRLKNYKGKKPKKTGPTLARSPWWTEERARRTRGEKILAEISTDRVFDSLKWFQGKRRALIPPVKCPNGGITATHPADKAINFGKQFFPPANQEPASLEPLGIKSVAKRPHYLITEEEINRALAKTSNRSAPGAFGSNYRLLKWAFSSSPSTFVTLFNVCLRIGYHPSTLRNSIIAPIPKPRRHDMSLPKNYRPISLLETLSKLLEKVITNRITFEAGKNNLLPHSQFGGKDITSCTDAGLCIIHDIRTAWARKKCVSLLTLDISGYFNNVNHKRLIYTMDRLGYSNEICKWLESYLSHRSAQFRIDGVLCKPIQLPNVGIPQGSPLSPILSSIYSIPILASASDLQASSFGYIDDFTILAFSDSHKHNIDIIKDITNNINETAIKLGLEFELPKSELIHFIRSPRSPHSNPSLTISCDNIDTTIQPQGCIRWLGFYLDQKLTFKEHITNMAIKARAALGGLRMLANSRSGLSIRHARILYKACITPILIYGLPWWFHGRRQSSLLEPLRKTQNQGLRWILGAFRTTPIRCMEHLASIPPIHILCQKHIESMSAKLRSIPRMSEIAKRLPASWDTSTIPAQKPPAAKDPIFHIASLADPNVEIVTPYLAEPHLPAVPFGKQLTIEGHNTTPGKDREKFITECKLLTKRAEGLYKNPICSGALRSGTGFPPN</sequence>
<comment type="caution">
    <text evidence="3">The sequence shown here is derived from an EMBL/GenBank/DDBJ whole genome shotgun (WGS) entry which is preliminary data.</text>
</comment>
<evidence type="ECO:0000313" key="4">
    <source>
        <dbReference type="Proteomes" id="UP000012065"/>
    </source>
</evidence>
<dbReference type="HOGENOM" id="CLU_365317_0_0_1"/>
<dbReference type="InterPro" id="IPR043502">
    <property type="entry name" value="DNA/RNA_pol_sf"/>
</dbReference>
<evidence type="ECO:0000256" key="1">
    <source>
        <dbReference type="SAM" id="MobiDB-lite"/>
    </source>
</evidence>
<keyword evidence="3" id="KW-0808">Transferase</keyword>
<organism evidence="3 4">
    <name type="scientific">Thanatephorus cucumeris (strain AG1-IB / isolate 7/3/14)</name>
    <name type="common">Lettuce bottom rot fungus</name>
    <name type="synonym">Rhizoctonia solani</name>
    <dbReference type="NCBI Taxonomy" id="1108050"/>
    <lineage>
        <taxon>Eukaryota</taxon>
        <taxon>Fungi</taxon>
        <taxon>Dikarya</taxon>
        <taxon>Basidiomycota</taxon>
        <taxon>Agaricomycotina</taxon>
        <taxon>Agaricomycetes</taxon>
        <taxon>Cantharellales</taxon>
        <taxon>Ceratobasidiaceae</taxon>
        <taxon>Rhizoctonia</taxon>
        <taxon>Rhizoctonia solani AG-1</taxon>
    </lineage>
</organism>
<dbReference type="PANTHER" id="PTHR33481:SF1">
    <property type="entry name" value="ENDONUCLEASE_EXONUCLEASE_PHOSPHATASE DOMAIN-CONTAINING PROTEIN-RELATED"/>
    <property type="match status" value="1"/>
</dbReference>
<dbReference type="InterPro" id="IPR000477">
    <property type="entry name" value="RT_dom"/>
</dbReference>
<dbReference type="Pfam" id="PF00078">
    <property type="entry name" value="RVT_1"/>
    <property type="match status" value="1"/>
</dbReference>
<dbReference type="Proteomes" id="UP000012065">
    <property type="component" value="Unassembled WGS sequence"/>
</dbReference>
<dbReference type="EC" id="2.7.7.49" evidence="3"/>
<feature type="region of interest" description="Disordered" evidence="1">
    <location>
        <begin position="1"/>
        <end position="35"/>
    </location>
</feature>
<evidence type="ECO:0000313" key="3">
    <source>
        <dbReference type="EMBL" id="CCO34119.1"/>
    </source>
</evidence>
<dbReference type="PANTHER" id="PTHR33481">
    <property type="entry name" value="REVERSE TRANSCRIPTASE"/>
    <property type="match status" value="1"/>
</dbReference>
<protein>
    <submittedName>
        <fullName evidence="3">RNA-directed DNA polymerase from mobile element jockey</fullName>
        <ecNumber evidence="3">2.7.7.49</ecNumber>
    </submittedName>
</protein>
<keyword evidence="3" id="KW-0695">RNA-directed DNA polymerase</keyword>
<name>M5C484_THACB</name>
<keyword evidence="3" id="KW-0548">Nucleotidyltransferase</keyword>
<feature type="region of interest" description="Disordered" evidence="1">
    <location>
        <begin position="99"/>
        <end position="119"/>
    </location>
</feature>
<dbReference type="EMBL" id="CAOJ01012633">
    <property type="protein sequence ID" value="CCO34119.1"/>
    <property type="molecule type" value="Genomic_DNA"/>
</dbReference>
<evidence type="ECO:0000259" key="2">
    <source>
        <dbReference type="PROSITE" id="PS50878"/>
    </source>
</evidence>
<proteinExistence type="predicted"/>
<feature type="domain" description="Reverse transcriptase" evidence="2">
    <location>
        <begin position="252"/>
        <end position="531"/>
    </location>
</feature>
<dbReference type="CDD" id="cd01650">
    <property type="entry name" value="RT_nLTR_like"/>
    <property type="match status" value="1"/>
</dbReference>
<dbReference type="AlphaFoldDB" id="M5C484"/>
<gene>
    <name evidence="3" type="primary">pol</name>
    <name evidence="3" type="ORF">BN14_08211</name>
</gene>
<reference evidence="3 4" key="1">
    <citation type="journal article" date="2013" name="J. Biotechnol.">
        <title>Establishment and interpretation of the genome sequence of the phytopathogenic fungus Rhizoctonia solani AG1-IB isolate 7/3/14.</title>
        <authorList>
            <person name="Wibberg D.W."/>
            <person name="Jelonek L.J."/>
            <person name="Rupp O.R."/>
            <person name="Hennig M.H."/>
            <person name="Eikmeyer F.E."/>
            <person name="Goesmann A.G."/>
            <person name="Hartmann A.H."/>
            <person name="Borriss R.B."/>
            <person name="Grosch R.G."/>
            <person name="Puehler A.P."/>
            <person name="Schlueter A.S."/>
        </authorList>
    </citation>
    <scope>NUCLEOTIDE SEQUENCE [LARGE SCALE GENOMIC DNA]</scope>
    <source>
        <strain evidence="4">AG1-IB / isolate 7/3/14</strain>
    </source>
</reference>
<accession>M5C484</accession>